<comment type="caution">
    <text evidence="4">Lacks conserved residue(s) required for the propagation of feature annotation.</text>
</comment>
<feature type="binding site" evidence="4">
    <location>
        <position position="186"/>
    </location>
    <ligand>
        <name>substrate</name>
    </ligand>
</feature>
<feature type="binding site" evidence="4">
    <location>
        <position position="176"/>
    </location>
    <ligand>
        <name>NADP(+)</name>
        <dbReference type="ChEBI" id="CHEBI:58349"/>
    </ligand>
</feature>
<comment type="function">
    <text evidence="4">Catalyzes the interconversion between ADP-D-glycero-beta-D-manno-heptose and ADP-L-glycero-beta-D-manno-heptose via an epimerization at carbon 6 of the heptose.</text>
</comment>
<feature type="binding site" evidence="4">
    <location>
        <position position="221"/>
    </location>
    <ligand>
        <name>substrate</name>
    </ligand>
</feature>
<comment type="catalytic activity">
    <reaction evidence="4">
        <text>ADP-D-glycero-beta-D-manno-heptose = ADP-L-glycero-beta-D-manno-heptose</text>
        <dbReference type="Rhea" id="RHEA:17577"/>
        <dbReference type="ChEBI" id="CHEBI:59967"/>
        <dbReference type="ChEBI" id="CHEBI:61506"/>
        <dbReference type="EC" id="5.1.3.20"/>
    </reaction>
</comment>
<evidence type="ECO:0000313" key="7">
    <source>
        <dbReference type="Proteomes" id="UP000233293"/>
    </source>
</evidence>
<feature type="domain" description="NAD-dependent epimerase/dehydratase" evidence="5">
    <location>
        <begin position="3"/>
        <end position="249"/>
    </location>
</feature>
<evidence type="ECO:0000256" key="3">
    <source>
        <dbReference type="ARBA" id="ARBA00023277"/>
    </source>
</evidence>
<keyword evidence="7" id="KW-1185">Reference proteome</keyword>
<dbReference type="PANTHER" id="PTHR43103">
    <property type="entry name" value="NUCLEOSIDE-DIPHOSPHATE-SUGAR EPIMERASE"/>
    <property type="match status" value="1"/>
</dbReference>
<organism evidence="6 7">
    <name type="scientific">Telmatospirillum siberiense</name>
    <dbReference type="NCBI Taxonomy" id="382514"/>
    <lineage>
        <taxon>Bacteria</taxon>
        <taxon>Pseudomonadati</taxon>
        <taxon>Pseudomonadota</taxon>
        <taxon>Alphaproteobacteria</taxon>
        <taxon>Rhodospirillales</taxon>
        <taxon>Rhodospirillaceae</taxon>
        <taxon>Telmatospirillum</taxon>
    </lineage>
</organism>
<feature type="binding site" evidence="4">
    <location>
        <begin position="31"/>
        <end position="32"/>
    </location>
    <ligand>
        <name>NADP(+)</name>
        <dbReference type="ChEBI" id="CHEBI:58349"/>
    </ligand>
</feature>
<dbReference type="InterPro" id="IPR001509">
    <property type="entry name" value="Epimerase_deHydtase"/>
</dbReference>
<feature type="binding site" evidence="4">
    <location>
        <position position="184"/>
    </location>
    <ligand>
        <name>NADP(+)</name>
        <dbReference type="ChEBI" id="CHEBI:58349"/>
    </ligand>
</feature>
<dbReference type="OrthoDB" id="9801785at2"/>
<dbReference type="RefSeq" id="WP_101251197.1">
    <property type="nucleotide sequence ID" value="NZ_PIUM01000015.1"/>
</dbReference>
<feature type="active site" description="Proton acceptor" evidence="4">
    <location>
        <position position="143"/>
    </location>
</feature>
<feature type="binding site" evidence="4">
    <location>
        <position position="147"/>
    </location>
    <ligand>
        <name>NADP(+)</name>
        <dbReference type="ChEBI" id="CHEBI:58349"/>
    </ligand>
</feature>
<comment type="caution">
    <text evidence="6">The sequence shown here is derived from an EMBL/GenBank/DDBJ whole genome shotgun (WGS) entry which is preliminary data.</text>
</comment>
<protein>
    <recommendedName>
        <fullName evidence="4">ADP-L-glycero-D-manno-heptose-6-epimerase</fullName>
        <ecNumber evidence="4">5.1.3.20</ecNumber>
    </recommendedName>
    <alternativeName>
        <fullName evidence="4">ADP-L-glycero-beta-D-manno-heptose-6-epimerase</fullName>
        <shortName evidence="4">ADP-glyceromanno-heptose 6-epimerase</shortName>
        <shortName evidence="4">ADP-hep 6-epimerase</shortName>
        <shortName evidence="4">AGME</shortName>
    </alternativeName>
</protein>
<comment type="domain">
    <text evidence="4">Contains a large N-terminal NADP-binding domain, and a smaller C-terminal substrate-binding domain.</text>
</comment>
<feature type="binding site" evidence="4">
    <location>
        <begin position="73"/>
        <end position="77"/>
    </location>
    <ligand>
        <name>NADP(+)</name>
        <dbReference type="ChEBI" id="CHEBI:58349"/>
    </ligand>
</feature>
<feature type="binding site" evidence="4">
    <location>
        <position position="286"/>
    </location>
    <ligand>
        <name>substrate</name>
    </ligand>
</feature>
<keyword evidence="2 4" id="KW-0413">Isomerase</keyword>
<feature type="active site" description="Proton acceptor" evidence="4">
    <location>
        <position position="184"/>
    </location>
</feature>
<keyword evidence="3 4" id="KW-0119">Carbohydrate metabolism</keyword>
<dbReference type="PANTHER" id="PTHR43103:SF3">
    <property type="entry name" value="ADP-L-GLYCERO-D-MANNO-HEPTOSE-6-EPIMERASE"/>
    <property type="match status" value="1"/>
</dbReference>
<dbReference type="GO" id="GO:0008712">
    <property type="term" value="F:ADP-glyceromanno-heptose 6-epimerase activity"/>
    <property type="evidence" value="ECO:0007669"/>
    <property type="project" value="UniProtKB-UniRule"/>
</dbReference>
<dbReference type="HAMAP" id="MF_01601">
    <property type="entry name" value="Heptose_epimerase"/>
    <property type="match status" value="1"/>
</dbReference>
<feature type="binding site" evidence="4">
    <location>
        <position position="175"/>
    </location>
    <ligand>
        <name>substrate</name>
    </ligand>
</feature>
<comment type="pathway">
    <text evidence="4">Nucleotide-sugar biosynthesis; ADP-L-glycero-beta-D-manno-heptose biosynthesis; ADP-L-glycero-beta-D-manno-heptose from D-glycero-beta-D-manno-heptose 7-phosphate: step 4/4.</text>
</comment>
<gene>
    <name evidence="6" type="primary">rfaD</name>
    <name evidence="4" type="synonym">hldD</name>
    <name evidence="6" type="ORF">CWS72_13760</name>
</gene>
<keyword evidence="1 4" id="KW-0521">NADP</keyword>
<dbReference type="Gene3D" id="3.40.50.720">
    <property type="entry name" value="NAD(P)-binding Rossmann-like Domain"/>
    <property type="match status" value="1"/>
</dbReference>
<feature type="binding site" evidence="4">
    <location>
        <begin position="207"/>
        <end position="210"/>
    </location>
    <ligand>
        <name>substrate</name>
    </ligand>
</feature>
<dbReference type="InterPro" id="IPR011912">
    <property type="entry name" value="Heptose_epim"/>
</dbReference>
<comment type="cofactor">
    <cofactor evidence="4">
        <name>NADP(+)</name>
        <dbReference type="ChEBI" id="CHEBI:58349"/>
    </cofactor>
    <text evidence="4">Binds 1 NADP(+) per subunit.</text>
</comment>
<comment type="similarity">
    <text evidence="4">Belongs to the NAD(P)-dependent epimerase/dehydratase family. HldD subfamily.</text>
</comment>
<evidence type="ECO:0000259" key="5">
    <source>
        <dbReference type="Pfam" id="PF01370"/>
    </source>
</evidence>
<dbReference type="EC" id="5.1.3.20" evidence="4"/>
<dbReference type="CDD" id="cd05248">
    <property type="entry name" value="ADP_GME_SDR_e"/>
    <property type="match status" value="1"/>
</dbReference>
<dbReference type="NCBIfam" id="TIGR02197">
    <property type="entry name" value="heptose_epim"/>
    <property type="match status" value="1"/>
</dbReference>
<dbReference type="UniPathway" id="UPA00356">
    <property type="reaction ID" value="UER00440"/>
</dbReference>
<dbReference type="GO" id="GO:0005975">
    <property type="term" value="P:carbohydrate metabolic process"/>
    <property type="evidence" value="ECO:0007669"/>
    <property type="project" value="UniProtKB-UniRule"/>
</dbReference>
<evidence type="ECO:0000313" key="6">
    <source>
        <dbReference type="EMBL" id="PKU23936.1"/>
    </source>
</evidence>
<feature type="binding site" evidence="4">
    <location>
        <position position="90"/>
    </location>
    <ligand>
        <name>NADP(+)</name>
        <dbReference type="ChEBI" id="CHEBI:58349"/>
    </ligand>
</feature>
<sequence>MYFVTGGAGFIGSNVLAALEQRGDGPLVVCDRLRSNEKWRNIAKRELSDVVHPEQMFDFLEANKTRIKAVFHMGAVSTTTETNADLIVANNFNLSLALFAWCTRNQVRIIYASSAATYGDGTHGFEDSGNTAALSLLQPLNAYGWSKHLFDRRVARKIEEKKPMPPQWAGLKFFNVYGPNEYHKGSQQSVVAQIYPHADAGAPAHLFRSHHPDYPDGGQKRDFIWVGDVADVMMWLLDHPEINGLFNLGSGKARTFVDLASAVYRAVGKEPYIKFVDTPANIRTNYQYFTEAKMDRLRAAGYTKPFTSLEEGVTAYVTRYLASKDRYR</sequence>
<evidence type="ECO:0000256" key="1">
    <source>
        <dbReference type="ARBA" id="ARBA00022857"/>
    </source>
</evidence>
<evidence type="ECO:0000256" key="4">
    <source>
        <dbReference type="HAMAP-Rule" id="MF_01601"/>
    </source>
</evidence>
<dbReference type="GO" id="GO:0097171">
    <property type="term" value="P:ADP-L-glycero-beta-D-manno-heptose biosynthetic process"/>
    <property type="evidence" value="ECO:0007669"/>
    <property type="project" value="UniProtKB-UniPathway"/>
</dbReference>
<dbReference type="Gene3D" id="3.90.25.10">
    <property type="entry name" value="UDP-galactose 4-epimerase, domain 1"/>
    <property type="match status" value="1"/>
</dbReference>
<dbReference type="Proteomes" id="UP000233293">
    <property type="component" value="Unassembled WGS sequence"/>
</dbReference>
<dbReference type="GO" id="GO:0050661">
    <property type="term" value="F:NADP binding"/>
    <property type="evidence" value="ECO:0007669"/>
    <property type="project" value="InterPro"/>
</dbReference>
<accession>A0A2N3PU71</accession>
<dbReference type="Pfam" id="PF01370">
    <property type="entry name" value="Epimerase"/>
    <property type="match status" value="1"/>
</dbReference>
<name>A0A2N3PU71_9PROT</name>
<feature type="binding site" evidence="4">
    <location>
        <begin position="10"/>
        <end position="11"/>
    </location>
    <ligand>
        <name>NADP(+)</name>
        <dbReference type="ChEBI" id="CHEBI:58349"/>
    </ligand>
</feature>
<dbReference type="AlphaFoldDB" id="A0A2N3PU71"/>
<feature type="binding site" evidence="4">
    <location>
        <position position="193"/>
    </location>
    <ligand>
        <name>substrate</name>
    </ligand>
</feature>
<evidence type="ECO:0000256" key="2">
    <source>
        <dbReference type="ARBA" id="ARBA00023235"/>
    </source>
</evidence>
<proteinExistence type="inferred from homology"/>
<feature type="binding site" evidence="4">
    <location>
        <position position="38"/>
    </location>
    <ligand>
        <name>NADP(+)</name>
        <dbReference type="ChEBI" id="CHEBI:58349"/>
    </ligand>
</feature>
<comment type="subunit">
    <text evidence="4">Homopentamer.</text>
</comment>
<dbReference type="EMBL" id="PIUM01000015">
    <property type="protein sequence ID" value="PKU23936.1"/>
    <property type="molecule type" value="Genomic_DNA"/>
</dbReference>
<dbReference type="InterPro" id="IPR036291">
    <property type="entry name" value="NAD(P)-bd_dom_sf"/>
</dbReference>
<reference evidence="7" key="1">
    <citation type="submission" date="2017-12" db="EMBL/GenBank/DDBJ databases">
        <title>Draft genome sequence of Telmatospirillum siberiense 26-4b1T, an acidotolerant peatland alphaproteobacterium potentially involved in sulfur cycling.</title>
        <authorList>
            <person name="Hausmann B."/>
            <person name="Pjevac P."/>
            <person name="Schreck K."/>
            <person name="Herbold C.W."/>
            <person name="Daims H."/>
            <person name="Wagner M."/>
            <person name="Pester M."/>
            <person name="Loy A."/>
        </authorList>
    </citation>
    <scope>NUCLEOTIDE SEQUENCE [LARGE SCALE GENOMIC DNA]</scope>
    <source>
        <strain evidence="7">26-4b1</strain>
    </source>
</reference>
<dbReference type="SUPFAM" id="SSF51735">
    <property type="entry name" value="NAD(P)-binding Rossmann-fold domains"/>
    <property type="match status" value="1"/>
</dbReference>